<dbReference type="OrthoDB" id="5420958at2759"/>
<keyword evidence="1" id="KW-0238">DNA-binding</keyword>
<sequence length="88" mass="10182">EKAQGQQYLTPSEEKALEKYLKLMADLGNSVRIKCLPSLAFSTARQRLTNKVTKPPGKNWARGFQKRHPALKSRRVRAIAWERYDKII</sequence>
<accession>A0A2J6SNN4</accession>
<reference evidence="3 4" key="1">
    <citation type="submission" date="2016-04" db="EMBL/GenBank/DDBJ databases">
        <title>A degradative enzymes factory behind the ericoid mycorrhizal symbiosis.</title>
        <authorList>
            <consortium name="DOE Joint Genome Institute"/>
            <person name="Martino E."/>
            <person name="Morin E."/>
            <person name="Grelet G."/>
            <person name="Kuo A."/>
            <person name="Kohler A."/>
            <person name="Daghino S."/>
            <person name="Barry K."/>
            <person name="Choi C."/>
            <person name="Cichocki N."/>
            <person name="Clum A."/>
            <person name="Copeland A."/>
            <person name="Hainaut M."/>
            <person name="Haridas S."/>
            <person name="Labutti K."/>
            <person name="Lindquist E."/>
            <person name="Lipzen A."/>
            <person name="Khouja H.-R."/>
            <person name="Murat C."/>
            <person name="Ohm R."/>
            <person name="Olson A."/>
            <person name="Spatafora J."/>
            <person name="Veneault-Fourrey C."/>
            <person name="Henrissat B."/>
            <person name="Grigoriev I."/>
            <person name="Martin F."/>
            <person name="Perotto S."/>
        </authorList>
    </citation>
    <scope>NUCLEOTIDE SEQUENCE [LARGE SCALE GENOMIC DNA]</scope>
    <source>
        <strain evidence="3 4">E</strain>
    </source>
</reference>
<dbReference type="AlphaFoldDB" id="A0A2J6SNN4"/>
<evidence type="ECO:0000313" key="4">
    <source>
        <dbReference type="Proteomes" id="UP000235371"/>
    </source>
</evidence>
<keyword evidence="4" id="KW-1185">Reference proteome</keyword>
<organism evidence="3 4">
    <name type="scientific">Hyaloscypha bicolor E</name>
    <dbReference type="NCBI Taxonomy" id="1095630"/>
    <lineage>
        <taxon>Eukaryota</taxon>
        <taxon>Fungi</taxon>
        <taxon>Dikarya</taxon>
        <taxon>Ascomycota</taxon>
        <taxon>Pezizomycotina</taxon>
        <taxon>Leotiomycetes</taxon>
        <taxon>Helotiales</taxon>
        <taxon>Hyaloscyphaceae</taxon>
        <taxon>Hyaloscypha</taxon>
        <taxon>Hyaloscypha bicolor</taxon>
    </lineage>
</organism>
<feature type="non-terminal residue" evidence="3">
    <location>
        <position position="88"/>
    </location>
</feature>
<dbReference type="GO" id="GO:0003677">
    <property type="term" value="F:DNA binding"/>
    <property type="evidence" value="ECO:0007669"/>
    <property type="project" value="UniProtKB-KW"/>
</dbReference>
<dbReference type="InterPro" id="IPR006600">
    <property type="entry name" value="HTH_CenpB_DNA-bd_dom"/>
</dbReference>
<dbReference type="Pfam" id="PF03221">
    <property type="entry name" value="HTH_Tnp_Tc5"/>
    <property type="match status" value="1"/>
</dbReference>
<dbReference type="EMBL" id="KZ613905">
    <property type="protein sequence ID" value="PMD52382.1"/>
    <property type="molecule type" value="Genomic_DNA"/>
</dbReference>
<feature type="domain" description="HTH CENPB-type" evidence="2">
    <location>
        <begin position="1"/>
        <end position="74"/>
    </location>
</feature>
<evidence type="ECO:0000259" key="2">
    <source>
        <dbReference type="PROSITE" id="PS51253"/>
    </source>
</evidence>
<protein>
    <recommendedName>
        <fullName evidence="2">HTH CENPB-type domain-containing protein</fullName>
    </recommendedName>
</protein>
<dbReference type="PROSITE" id="PS51253">
    <property type="entry name" value="HTH_CENPB"/>
    <property type="match status" value="1"/>
</dbReference>
<gene>
    <name evidence="3" type="ORF">K444DRAFT_500413</name>
</gene>
<evidence type="ECO:0000256" key="1">
    <source>
        <dbReference type="ARBA" id="ARBA00023125"/>
    </source>
</evidence>
<evidence type="ECO:0000313" key="3">
    <source>
        <dbReference type="EMBL" id="PMD52382.1"/>
    </source>
</evidence>
<dbReference type="RefSeq" id="XP_024729286.1">
    <property type="nucleotide sequence ID" value="XM_024873340.1"/>
</dbReference>
<proteinExistence type="predicted"/>
<dbReference type="GeneID" id="36581420"/>
<dbReference type="InParanoid" id="A0A2J6SNN4"/>
<name>A0A2J6SNN4_9HELO</name>
<feature type="non-terminal residue" evidence="3">
    <location>
        <position position="1"/>
    </location>
</feature>
<dbReference type="Proteomes" id="UP000235371">
    <property type="component" value="Unassembled WGS sequence"/>
</dbReference>